<dbReference type="EMBL" id="NMUH01005723">
    <property type="protein sequence ID" value="MQM13524.1"/>
    <property type="molecule type" value="Genomic_DNA"/>
</dbReference>
<reference evidence="1" key="1">
    <citation type="submission" date="2017-07" db="EMBL/GenBank/DDBJ databases">
        <title>Taro Niue Genome Assembly and Annotation.</title>
        <authorList>
            <person name="Atibalentja N."/>
            <person name="Keating K."/>
            <person name="Fields C.J."/>
        </authorList>
    </citation>
    <scope>NUCLEOTIDE SEQUENCE</scope>
    <source>
        <strain evidence="1">Niue_2</strain>
        <tissue evidence="1">Leaf</tissue>
    </source>
</reference>
<evidence type="ECO:0000313" key="1">
    <source>
        <dbReference type="EMBL" id="MQM13524.1"/>
    </source>
</evidence>
<protein>
    <submittedName>
        <fullName evidence="1">Uncharacterized protein</fullName>
    </submittedName>
</protein>
<evidence type="ECO:0000313" key="2">
    <source>
        <dbReference type="Proteomes" id="UP000652761"/>
    </source>
</evidence>
<accession>A0A843X659</accession>
<gene>
    <name evidence="1" type="ORF">Taro_046450</name>
</gene>
<organism evidence="1 2">
    <name type="scientific">Colocasia esculenta</name>
    <name type="common">Wild taro</name>
    <name type="synonym">Arum esculentum</name>
    <dbReference type="NCBI Taxonomy" id="4460"/>
    <lineage>
        <taxon>Eukaryota</taxon>
        <taxon>Viridiplantae</taxon>
        <taxon>Streptophyta</taxon>
        <taxon>Embryophyta</taxon>
        <taxon>Tracheophyta</taxon>
        <taxon>Spermatophyta</taxon>
        <taxon>Magnoliopsida</taxon>
        <taxon>Liliopsida</taxon>
        <taxon>Araceae</taxon>
        <taxon>Aroideae</taxon>
        <taxon>Colocasieae</taxon>
        <taxon>Colocasia</taxon>
    </lineage>
</organism>
<dbReference type="AlphaFoldDB" id="A0A843X659"/>
<dbReference type="Proteomes" id="UP000652761">
    <property type="component" value="Unassembled WGS sequence"/>
</dbReference>
<comment type="caution">
    <text evidence="1">The sequence shown here is derived from an EMBL/GenBank/DDBJ whole genome shotgun (WGS) entry which is preliminary data.</text>
</comment>
<proteinExistence type="predicted"/>
<keyword evidence="2" id="KW-1185">Reference proteome</keyword>
<sequence length="76" mass="8494">MWSSSTSLCINPEICRELLAFKGFLGRPLVSTLLDLVSTHCPKLAQMVFWVVMRNQGSPMGPGKSDEHPLYEELTV</sequence>
<name>A0A843X659_COLES</name>